<accession>A0ABZ2HWG1</accession>
<evidence type="ECO:0000256" key="1">
    <source>
        <dbReference type="HAMAP-Rule" id="MF_00469"/>
    </source>
</evidence>
<dbReference type="HAMAP" id="MF_00469">
    <property type="entry name" value="TrhO"/>
    <property type="match status" value="1"/>
</dbReference>
<dbReference type="PANTHER" id="PTHR43268:SF6">
    <property type="entry name" value="THIOSULFATE SULFURTRANSFERASE_RHODANESE-LIKE DOMAIN-CONTAINING PROTEIN 2"/>
    <property type="match status" value="1"/>
</dbReference>
<dbReference type="Proteomes" id="UP001377573">
    <property type="component" value="Chromosome"/>
</dbReference>
<dbReference type="InterPro" id="IPR022111">
    <property type="entry name" value="Rhodanese_C"/>
</dbReference>
<dbReference type="InterPro" id="IPR020936">
    <property type="entry name" value="TrhO"/>
</dbReference>
<dbReference type="NCBIfam" id="NF001134">
    <property type="entry name" value="PRK00142.1-2"/>
    <property type="match status" value="1"/>
</dbReference>
<dbReference type="InterPro" id="IPR036873">
    <property type="entry name" value="Rhodanese-like_dom_sf"/>
</dbReference>
<evidence type="ECO:0000313" key="4">
    <source>
        <dbReference type="Proteomes" id="UP001377573"/>
    </source>
</evidence>
<keyword evidence="4" id="KW-1185">Reference proteome</keyword>
<proteinExistence type="inferred from homology"/>
<dbReference type="Pfam" id="PF17773">
    <property type="entry name" value="UPF0176_N"/>
    <property type="match status" value="1"/>
</dbReference>
<comment type="catalytic activity">
    <reaction evidence="1">
        <text>uridine(34) in tRNA + AH2 + O2 = 5-hydroxyuridine(34) in tRNA + A + H2O</text>
        <dbReference type="Rhea" id="RHEA:64224"/>
        <dbReference type="Rhea" id="RHEA-COMP:11727"/>
        <dbReference type="Rhea" id="RHEA-COMP:13381"/>
        <dbReference type="ChEBI" id="CHEBI:13193"/>
        <dbReference type="ChEBI" id="CHEBI:15377"/>
        <dbReference type="ChEBI" id="CHEBI:15379"/>
        <dbReference type="ChEBI" id="CHEBI:17499"/>
        <dbReference type="ChEBI" id="CHEBI:65315"/>
        <dbReference type="ChEBI" id="CHEBI:136877"/>
    </reaction>
</comment>
<organism evidence="3 4">
    <name type="scientific">Microbacterium paraoxydans</name>
    <dbReference type="NCBI Taxonomy" id="199592"/>
    <lineage>
        <taxon>Bacteria</taxon>
        <taxon>Bacillati</taxon>
        <taxon>Actinomycetota</taxon>
        <taxon>Actinomycetes</taxon>
        <taxon>Micrococcales</taxon>
        <taxon>Microbacteriaceae</taxon>
        <taxon>Microbacterium</taxon>
    </lineage>
</organism>
<comment type="function">
    <text evidence="1">Catalyzes oxygen-dependent 5-hydroxyuridine (ho5U) modification at position 34 in tRNAs.</text>
</comment>
<keyword evidence="1" id="KW-0560">Oxidoreductase</keyword>
<evidence type="ECO:0000313" key="3">
    <source>
        <dbReference type="EMBL" id="WWS85006.1"/>
    </source>
</evidence>
<dbReference type="RefSeq" id="WP_085606284.1">
    <property type="nucleotide sequence ID" value="NZ_CP146240.1"/>
</dbReference>
<reference evidence="3 4" key="1">
    <citation type="submission" date="2024-02" db="EMBL/GenBank/DDBJ databases">
        <authorList>
            <person name="Alasadi S."/>
            <person name="Hussein S.A."/>
        </authorList>
    </citation>
    <scope>NUCLEOTIDE SEQUENCE [LARGE SCALE GENOMIC DNA]</scope>
    <source>
        <strain evidence="3 4">GJ_SRA_44_2022</strain>
    </source>
</reference>
<dbReference type="Pfam" id="PF00581">
    <property type="entry name" value="Rhodanese"/>
    <property type="match status" value="1"/>
</dbReference>
<keyword evidence="1" id="KW-0819">tRNA processing</keyword>
<dbReference type="CDD" id="cd01518">
    <property type="entry name" value="RHOD_YceA"/>
    <property type="match status" value="1"/>
</dbReference>
<dbReference type="InterPro" id="IPR040503">
    <property type="entry name" value="TRHO_N"/>
</dbReference>
<dbReference type="SUPFAM" id="SSF52821">
    <property type="entry name" value="Rhodanese/Cell cycle control phosphatase"/>
    <property type="match status" value="1"/>
</dbReference>
<dbReference type="SMART" id="SM00450">
    <property type="entry name" value="RHOD"/>
    <property type="match status" value="1"/>
</dbReference>
<feature type="domain" description="Rhodanese" evidence="2">
    <location>
        <begin position="137"/>
        <end position="232"/>
    </location>
</feature>
<name>A0ABZ2HWG1_9MICO</name>
<gene>
    <name evidence="1" type="primary">trhO</name>
    <name evidence="3" type="ORF">V8Z62_01955</name>
</gene>
<dbReference type="Pfam" id="PF12368">
    <property type="entry name" value="Rhodanese_C"/>
    <property type="match status" value="1"/>
</dbReference>
<dbReference type="Gene3D" id="3.40.250.10">
    <property type="entry name" value="Rhodanese-like domain"/>
    <property type="match status" value="1"/>
</dbReference>
<sequence length="302" mass="32494">MATPKIVLFYAFTPLADPEAIRVWQRDLGEALGLRGRLLISSHGVNGTLGGDLPALKKWARSFRSYAPFRDTDIKWSEGTGLDEAGRSLDFPKLSVKVRDEIVSFGAPDELRVDAHGVVGGGARLTPDELHALVAERGDEVVFFDGRNALEAEIGRFRGAVVPDTETTRDFVRLLDSGVYDDLKGKPVVTYCTGGIRCEVLSSLMVSRGFGEVYQLEGGIVRYGETYGDDGLWDGSLYVFDGRGSVDFSDHARVIGVCAGCGAATKRTANCPDPSCRAQFVVCADCDAVACPTHAEPSAAHL</sequence>
<evidence type="ECO:0000259" key="2">
    <source>
        <dbReference type="PROSITE" id="PS50206"/>
    </source>
</evidence>
<dbReference type="PANTHER" id="PTHR43268">
    <property type="entry name" value="THIOSULFATE SULFURTRANSFERASE/RHODANESE-LIKE DOMAIN-CONTAINING PROTEIN 2"/>
    <property type="match status" value="1"/>
</dbReference>
<dbReference type="EMBL" id="CP146240">
    <property type="protein sequence ID" value="WWS85006.1"/>
    <property type="molecule type" value="Genomic_DNA"/>
</dbReference>
<dbReference type="EC" id="1.14.-.-" evidence="1"/>
<dbReference type="PROSITE" id="PS50206">
    <property type="entry name" value="RHODANESE_3"/>
    <property type="match status" value="1"/>
</dbReference>
<dbReference type="InterPro" id="IPR001763">
    <property type="entry name" value="Rhodanese-like_dom"/>
</dbReference>
<protein>
    <recommendedName>
        <fullName evidence="1">tRNA uridine(34) hydroxylase</fullName>
        <ecNumber evidence="1">1.14.-.-</ecNumber>
    </recommendedName>
    <alternativeName>
        <fullName evidence="1">tRNA hydroxylation protein O</fullName>
    </alternativeName>
</protein>
<comment type="similarity">
    <text evidence="1">Belongs to the TrhO family.</text>
</comment>
<dbReference type="Gene3D" id="3.30.70.100">
    <property type="match status" value="1"/>
</dbReference>